<evidence type="ECO:0000256" key="6">
    <source>
        <dbReference type="PROSITE-ProRule" id="PRU00169"/>
    </source>
</evidence>
<evidence type="ECO:0000313" key="11">
    <source>
        <dbReference type="Proteomes" id="UP000244870"/>
    </source>
</evidence>
<dbReference type="GO" id="GO:0006355">
    <property type="term" value="P:regulation of DNA-templated transcription"/>
    <property type="evidence" value="ECO:0007669"/>
    <property type="project" value="InterPro"/>
</dbReference>
<gene>
    <name evidence="10" type="ORF">B6254_0192</name>
</gene>
<dbReference type="PROSITE" id="PS51755">
    <property type="entry name" value="OMPR_PHOB"/>
    <property type="match status" value="1"/>
</dbReference>
<dbReference type="SUPFAM" id="SSF52172">
    <property type="entry name" value="CheY-like"/>
    <property type="match status" value="1"/>
</dbReference>
<dbReference type="InterPro" id="IPR036388">
    <property type="entry name" value="WH-like_DNA-bd_sf"/>
</dbReference>
<evidence type="ECO:0000259" key="9">
    <source>
        <dbReference type="PROSITE" id="PS51755"/>
    </source>
</evidence>
<proteinExistence type="predicted"/>
<dbReference type="PANTHER" id="PTHR48111:SF1">
    <property type="entry name" value="TWO-COMPONENT RESPONSE REGULATOR ORR33"/>
    <property type="match status" value="1"/>
</dbReference>
<protein>
    <submittedName>
        <fullName evidence="10">Sensory transduction protein regX3</fullName>
    </submittedName>
</protein>
<accession>A0A2S1KNQ0</accession>
<evidence type="ECO:0000256" key="3">
    <source>
        <dbReference type="ARBA" id="ARBA00023015"/>
    </source>
</evidence>
<dbReference type="InterPro" id="IPR011006">
    <property type="entry name" value="CheY-like_superfamily"/>
</dbReference>
<evidence type="ECO:0000259" key="8">
    <source>
        <dbReference type="PROSITE" id="PS50110"/>
    </source>
</evidence>
<keyword evidence="3" id="KW-0805">Transcription regulation</keyword>
<name>A0A2S1KNQ0_9LACO</name>
<evidence type="ECO:0000256" key="4">
    <source>
        <dbReference type="ARBA" id="ARBA00023125"/>
    </source>
</evidence>
<dbReference type="Gene3D" id="1.10.10.10">
    <property type="entry name" value="Winged helix-like DNA-binding domain superfamily/Winged helix DNA-binding domain"/>
    <property type="match status" value="1"/>
</dbReference>
<dbReference type="PANTHER" id="PTHR48111">
    <property type="entry name" value="REGULATOR OF RPOS"/>
    <property type="match status" value="1"/>
</dbReference>
<keyword evidence="4 7" id="KW-0238">DNA-binding</keyword>
<evidence type="ECO:0000256" key="5">
    <source>
        <dbReference type="ARBA" id="ARBA00023163"/>
    </source>
</evidence>
<dbReference type="AlphaFoldDB" id="A0A2S1KNQ0"/>
<dbReference type="PROSITE" id="PS50110">
    <property type="entry name" value="RESPONSE_REGULATORY"/>
    <property type="match status" value="1"/>
</dbReference>
<evidence type="ECO:0000256" key="7">
    <source>
        <dbReference type="PROSITE-ProRule" id="PRU01091"/>
    </source>
</evidence>
<dbReference type="GO" id="GO:0000156">
    <property type="term" value="F:phosphorelay response regulator activity"/>
    <property type="evidence" value="ECO:0007669"/>
    <property type="project" value="TreeGrafter"/>
</dbReference>
<feature type="domain" description="Response regulatory" evidence="8">
    <location>
        <begin position="7"/>
        <end position="118"/>
    </location>
</feature>
<feature type="DNA-binding region" description="OmpR/PhoB-type" evidence="7">
    <location>
        <begin position="126"/>
        <end position="222"/>
    </location>
</feature>
<dbReference type="Pfam" id="PF00486">
    <property type="entry name" value="Trans_reg_C"/>
    <property type="match status" value="1"/>
</dbReference>
<dbReference type="Gene3D" id="6.10.250.690">
    <property type="match status" value="1"/>
</dbReference>
<dbReference type="Proteomes" id="UP000244870">
    <property type="component" value="Chromosome"/>
</dbReference>
<keyword evidence="1 6" id="KW-0597">Phosphoprotein</keyword>
<keyword evidence="2" id="KW-0902">Two-component regulatory system</keyword>
<dbReference type="GO" id="GO:0000976">
    <property type="term" value="F:transcription cis-regulatory region binding"/>
    <property type="evidence" value="ECO:0007669"/>
    <property type="project" value="TreeGrafter"/>
</dbReference>
<dbReference type="InterPro" id="IPR039420">
    <property type="entry name" value="WalR-like"/>
</dbReference>
<dbReference type="GO" id="GO:0032993">
    <property type="term" value="C:protein-DNA complex"/>
    <property type="evidence" value="ECO:0007669"/>
    <property type="project" value="TreeGrafter"/>
</dbReference>
<keyword evidence="5" id="KW-0804">Transcription</keyword>
<dbReference type="SMART" id="SM00448">
    <property type="entry name" value="REC"/>
    <property type="match status" value="1"/>
</dbReference>
<sequence>MMNMKRTVLIVDDSVRINQLVKMSLQSLYDIRQAYTGEEAVAILAATKIDLVLLDITLPKMSGYDVLPYVIDAQVPVIFLTAKTEVDDVVQGLQLGADDYITKPFHLEVLKARVETVLRRTDGQTDEILHYGELTVNVPQQTVQRDEQTIDLTHKEFELLVYFIRNQGVNLTRDALYQALWDFADDANDTRTVDLHVQRLRKKLQLADDIVTVFKVGYRMVAR</sequence>
<evidence type="ECO:0000256" key="2">
    <source>
        <dbReference type="ARBA" id="ARBA00023012"/>
    </source>
</evidence>
<dbReference type="SMART" id="SM00862">
    <property type="entry name" value="Trans_reg_C"/>
    <property type="match status" value="1"/>
</dbReference>
<dbReference type="InterPro" id="IPR001789">
    <property type="entry name" value="Sig_transdc_resp-reg_receiver"/>
</dbReference>
<evidence type="ECO:0000256" key="1">
    <source>
        <dbReference type="ARBA" id="ARBA00022553"/>
    </source>
</evidence>
<dbReference type="Pfam" id="PF00072">
    <property type="entry name" value="Response_reg"/>
    <property type="match status" value="1"/>
</dbReference>
<dbReference type="CDD" id="cd00383">
    <property type="entry name" value="trans_reg_C"/>
    <property type="match status" value="1"/>
</dbReference>
<dbReference type="GO" id="GO:0005829">
    <property type="term" value="C:cytosol"/>
    <property type="evidence" value="ECO:0007669"/>
    <property type="project" value="TreeGrafter"/>
</dbReference>
<dbReference type="CDD" id="cd17574">
    <property type="entry name" value="REC_OmpR"/>
    <property type="match status" value="1"/>
</dbReference>
<dbReference type="InterPro" id="IPR001867">
    <property type="entry name" value="OmpR/PhoB-type_DNA-bd"/>
</dbReference>
<dbReference type="EMBL" id="CP020928">
    <property type="protein sequence ID" value="AWF94631.1"/>
    <property type="molecule type" value="Genomic_DNA"/>
</dbReference>
<feature type="domain" description="OmpR/PhoB-type" evidence="9">
    <location>
        <begin position="126"/>
        <end position="222"/>
    </location>
</feature>
<evidence type="ECO:0000313" key="10">
    <source>
        <dbReference type="EMBL" id="AWF94631.1"/>
    </source>
</evidence>
<reference evidence="10 11" key="1">
    <citation type="submission" date="2017-04" db="EMBL/GenBank/DDBJ databases">
        <title>Weissella cibaria strain m2 complete genome.</title>
        <authorList>
            <person name="Pan Q."/>
            <person name="Tan M."/>
            <person name="Yao F."/>
            <person name="Su S."/>
        </authorList>
    </citation>
    <scope>NUCLEOTIDE SEQUENCE [LARGE SCALE GENOMIC DNA]</scope>
    <source>
        <strain evidence="10 11">M2</strain>
    </source>
</reference>
<dbReference type="Gene3D" id="3.40.50.2300">
    <property type="match status" value="1"/>
</dbReference>
<feature type="modified residue" description="4-aspartylphosphate" evidence="6">
    <location>
        <position position="55"/>
    </location>
</feature>
<organism evidence="10 11">
    <name type="scientific">Weissella cibaria</name>
    <dbReference type="NCBI Taxonomy" id="137591"/>
    <lineage>
        <taxon>Bacteria</taxon>
        <taxon>Bacillati</taxon>
        <taxon>Bacillota</taxon>
        <taxon>Bacilli</taxon>
        <taxon>Lactobacillales</taxon>
        <taxon>Lactobacillaceae</taxon>
        <taxon>Weissella</taxon>
    </lineage>
</organism>